<accession>A0A9J6RQX9</accession>
<dbReference type="InterPro" id="IPR019887">
    <property type="entry name" value="Tscrpt_reg_AsnC/Lrp_C"/>
</dbReference>
<gene>
    <name evidence="5" type="ORF">O0V09_16835</name>
</gene>
<proteinExistence type="predicted"/>
<dbReference type="RefSeq" id="WP_258332827.1">
    <property type="nucleotide sequence ID" value="NZ_JAPTGG010000018.1"/>
</dbReference>
<sequence length="142" mass="15872">MDKFDQLIVAALRKDARQSVSVIADSISLSRSAVSERIKRLETSGVIRGYQAILGKLQATQIKAYFEITYRDRSCSEIADIFKRIPEVQSCHGISGEIDLLVYLCADSMDSLQQIREHIASHASIAKVKTHIVLSEWVNHLG</sequence>
<dbReference type="InterPro" id="IPR036390">
    <property type="entry name" value="WH_DNA-bd_sf"/>
</dbReference>
<dbReference type="Gene3D" id="1.10.10.10">
    <property type="entry name" value="Winged helix-like DNA-binding domain superfamily/Winged helix DNA-binding domain"/>
    <property type="match status" value="1"/>
</dbReference>
<name>A0A9J6RQX9_9GAMM</name>
<keyword evidence="2" id="KW-0238">DNA-binding</keyword>
<keyword evidence="3" id="KW-0804">Transcription</keyword>
<dbReference type="Proteomes" id="UP001069090">
    <property type="component" value="Unassembled WGS sequence"/>
</dbReference>
<dbReference type="PANTHER" id="PTHR30154">
    <property type="entry name" value="LEUCINE-RESPONSIVE REGULATORY PROTEIN"/>
    <property type="match status" value="1"/>
</dbReference>
<evidence type="ECO:0000313" key="6">
    <source>
        <dbReference type="Proteomes" id="UP001069090"/>
    </source>
</evidence>
<dbReference type="Pfam" id="PF13404">
    <property type="entry name" value="HTH_AsnC-type"/>
    <property type="match status" value="1"/>
</dbReference>
<dbReference type="SUPFAM" id="SSF54909">
    <property type="entry name" value="Dimeric alpha+beta barrel"/>
    <property type="match status" value="1"/>
</dbReference>
<dbReference type="InterPro" id="IPR011008">
    <property type="entry name" value="Dimeric_a/b-barrel"/>
</dbReference>
<dbReference type="InterPro" id="IPR000485">
    <property type="entry name" value="AsnC-type_HTH_dom"/>
</dbReference>
<dbReference type="InterPro" id="IPR019888">
    <property type="entry name" value="Tscrpt_reg_AsnC-like"/>
</dbReference>
<keyword evidence="6" id="KW-1185">Reference proteome</keyword>
<dbReference type="GO" id="GO:0043565">
    <property type="term" value="F:sequence-specific DNA binding"/>
    <property type="evidence" value="ECO:0007669"/>
    <property type="project" value="InterPro"/>
</dbReference>
<dbReference type="GO" id="GO:0043200">
    <property type="term" value="P:response to amino acid"/>
    <property type="evidence" value="ECO:0007669"/>
    <property type="project" value="TreeGrafter"/>
</dbReference>
<evidence type="ECO:0000256" key="1">
    <source>
        <dbReference type="ARBA" id="ARBA00023015"/>
    </source>
</evidence>
<evidence type="ECO:0000259" key="4">
    <source>
        <dbReference type="PROSITE" id="PS50956"/>
    </source>
</evidence>
<dbReference type="PANTHER" id="PTHR30154:SF34">
    <property type="entry name" value="TRANSCRIPTIONAL REGULATOR AZLB"/>
    <property type="match status" value="1"/>
</dbReference>
<dbReference type="GO" id="GO:0005829">
    <property type="term" value="C:cytosol"/>
    <property type="evidence" value="ECO:0007669"/>
    <property type="project" value="TreeGrafter"/>
</dbReference>
<evidence type="ECO:0000313" key="5">
    <source>
        <dbReference type="EMBL" id="MCZ0866876.1"/>
    </source>
</evidence>
<dbReference type="SMART" id="SM00344">
    <property type="entry name" value="HTH_ASNC"/>
    <property type="match status" value="1"/>
</dbReference>
<dbReference type="AlphaFoldDB" id="A0A9J6RQX9"/>
<reference evidence="5 6" key="1">
    <citation type="submission" date="2022-12" db="EMBL/GenBank/DDBJ databases">
        <title>Dasania phycosphaerae sp. nov., isolated from particulate material of the south coast of Korea.</title>
        <authorList>
            <person name="Jiang Y."/>
        </authorList>
    </citation>
    <scope>NUCLEOTIDE SEQUENCE [LARGE SCALE GENOMIC DNA]</scope>
    <source>
        <strain evidence="5 6">GY-19</strain>
    </source>
</reference>
<keyword evidence="1" id="KW-0805">Transcription regulation</keyword>
<evidence type="ECO:0000256" key="2">
    <source>
        <dbReference type="ARBA" id="ARBA00023125"/>
    </source>
</evidence>
<dbReference type="Pfam" id="PF01037">
    <property type="entry name" value="AsnC_trans_reg"/>
    <property type="match status" value="1"/>
</dbReference>
<feature type="domain" description="HTH asnC-type" evidence="4">
    <location>
        <begin position="1"/>
        <end position="54"/>
    </location>
</feature>
<dbReference type="SUPFAM" id="SSF46785">
    <property type="entry name" value="Winged helix' DNA-binding domain"/>
    <property type="match status" value="1"/>
</dbReference>
<dbReference type="PRINTS" id="PR00033">
    <property type="entry name" value="HTHASNC"/>
</dbReference>
<organism evidence="5 6">
    <name type="scientific">Dasania phycosphaerae</name>
    <dbReference type="NCBI Taxonomy" id="2950436"/>
    <lineage>
        <taxon>Bacteria</taxon>
        <taxon>Pseudomonadati</taxon>
        <taxon>Pseudomonadota</taxon>
        <taxon>Gammaproteobacteria</taxon>
        <taxon>Cellvibrionales</taxon>
        <taxon>Spongiibacteraceae</taxon>
        <taxon>Dasania</taxon>
    </lineage>
</organism>
<protein>
    <submittedName>
        <fullName evidence="5">Lrp/AsnC family transcriptional regulator</fullName>
    </submittedName>
</protein>
<evidence type="ECO:0000256" key="3">
    <source>
        <dbReference type="ARBA" id="ARBA00023163"/>
    </source>
</evidence>
<dbReference type="Gene3D" id="3.30.70.920">
    <property type="match status" value="1"/>
</dbReference>
<dbReference type="EMBL" id="JAPTGG010000018">
    <property type="protein sequence ID" value="MCZ0866876.1"/>
    <property type="molecule type" value="Genomic_DNA"/>
</dbReference>
<dbReference type="InterPro" id="IPR036388">
    <property type="entry name" value="WH-like_DNA-bd_sf"/>
</dbReference>
<dbReference type="PROSITE" id="PS50956">
    <property type="entry name" value="HTH_ASNC_2"/>
    <property type="match status" value="1"/>
</dbReference>
<comment type="caution">
    <text evidence="5">The sequence shown here is derived from an EMBL/GenBank/DDBJ whole genome shotgun (WGS) entry which is preliminary data.</text>
</comment>